<evidence type="ECO:0000313" key="1">
    <source>
        <dbReference type="EMBL" id="CAB5120132.1"/>
    </source>
</evidence>
<sequence length="49" mass="5410">MRVVSIGIYDAISPCQWHGTRWIGKFGLTQMVTVLLGAGFVSKKFANQP</sequence>
<accession>A0A6J7VV70</accession>
<proteinExistence type="predicted"/>
<gene>
    <name evidence="1" type="ORF">UFOPK4422_00635</name>
</gene>
<protein>
    <submittedName>
        <fullName evidence="1">Unannotated protein</fullName>
    </submittedName>
</protein>
<dbReference type="AlphaFoldDB" id="A0A6J7VV70"/>
<name>A0A6J7VV70_9ZZZZ</name>
<dbReference type="EMBL" id="CAFBRX010000051">
    <property type="protein sequence ID" value="CAB5120132.1"/>
    <property type="molecule type" value="Genomic_DNA"/>
</dbReference>
<reference evidence="1" key="1">
    <citation type="submission" date="2020-05" db="EMBL/GenBank/DDBJ databases">
        <authorList>
            <person name="Chiriac C."/>
            <person name="Salcher M."/>
            <person name="Ghai R."/>
            <person name="Kavagutti S V."/>
        </authorList>
    </citation>
    <scope>NUCLEOTIDE SEQUENCE</scope>
</reference>
<organism evidence="1">
    <name type="scientific">freshwater metagenome</name>
    <dbReference type="NCBI Taxonomy" id="449393"/>
    <lineage>
        <taxon>unclassified sequences</taxon>
        <taxon>metagenomes</taxon>
        <taxon>ecological metagenomes</taxon>
    </lineage>
</organism>